<dbReference type="RefSeq" id="WP_066754014.1">
    <property type="nucleotide sequence ID" value="NZ_JBHUMB010000005.1"/>
</dbReference>
<evidence type="ECO:0000256" key="1">
    <source>
        <dbReference type="ARBA" id="ARBA00023015"/>
    </source>
</evidence>
<dbReference type="InterPro" id="IPR036390">
    <property type="entry name" value="WH_DNA-bd_sf"/>
</dbReference>
<dbReference type="InterPro" id="IPR028349">
    <property type="entry name" value="PafC-like"/>
</dbReference>
<dbReference type="InterPro" id="IPR051534">
    <property type="entry name" value="CBASS_pafABC_assoc_protein"/>
</dbReference>
<evidence type="ECO:0000256" key="2">
    <source>
        <dbReference type="ARBA" id="ARBA00023163"/>
    </source>
</evidence>
<evidence type="ECO:0000313" key="5">
    <source>
        <dbReference type="Proteomes" id="UP001597418"/>
    </source>
</evidence>
<proteinExistence type="predicted"/>
<dbReference type="Gene3D" id="1.10.10.10">
    <property type="entry name" value="Winged helix-like DNA-binding domain superfamily/Winged helix DNA-binding domain"/>
    <property type="match status" value="1"/>
</dbReference>
<dbReference type="InterPro" id="IPR001034">
    <property type="entry name" value="DeoR_HTH"/>
</dbReference>
<sequence>MDTLKRFDRILRLYFLLQSRASVSIQDLQQIFGTSKRTIYRDIKSLELAGIPILSNNGSFGILEGYRIHASRFTDEEMLSLLVAEKMMKQHQTNFIRQQFDSLLVKVKSSFQYQQKVAFDELEDKLHIMPDTKATSYLPTIINTILESVSERSILQIDYLKVGNMAKQTREMEPVGIFFERGFWYVLAFCLTRLAYRNFRLDRIKRVKITDIPFTRKHQSIQILRSTLAEVPTVDIVIESDKEFSHFLSFERDTYGFYKEEITSDHARMYFKCAAHPTAFVRWFLRFIDIADILEPEALNDELREIVRNGFKKLTSSR</sequence>
<dbReference type="PROSITE" id="PS51000">
    <property type="entry name" value="HTH_DEOR_2"/>
    <property type="match status" value="1"/>
</dbReference>
<dbReference type="InterPro" id="IPR013196">
    <property type="entry name" value="HTH_11"/>
</dbReference>
<dbReference type="InterPro" id="IPR036388">
    <property type="entry name" value="WH-like_DNA-bd_sf"/>
</dbReference>
<reference evidence="5" key="1">
    <citation type="journal article" date="2019" name="Int. J. Syst. Evol. Microbiol.">
        <title>The Global Catalogue of Microorganisms (GCM) 10K type strain sequencing project: providing services to taxonomists for standard genome sequencing and annotation.</title>
        <authorList>
            <consortium name="The Broad Institute Genomics Platform"/>
            <consortium name="The Broad Institute Genome Sequencing Center for Infectious Disease"/>
            <person name="Wu L."/>
            <person name="Ma J."/>
        </authorList>
    </citation>
    <scope>NUCLEOTIDE SEQUENCE [LARGE SCALE GENOMIC DNA]</scope>
    <source>
        <strain evidence="5">KCTC 42247</strain>
    </source>
</reference>
<keyword evidence="2" id="KW-0804">Transcription</keyword>
<evidence type="ECO:0000259" key="3">
    <source>
        <dbReference type="PROSITE" id="PS51000"/>
    </source>
</evidence>
<dbReference type="Pfam" id="PF13280">
    <property type="entry name" value="WYL"/>
    <property type="match status" value="1"/>
</dbReference>
<keyword evidence="5" id="KW-1185">Reference proteome</keyword>
<feature type="domain" description="HTH deoR-type" evidence="3">
    <location>
        <begin position="6"/>
        <end position="61"/>
    </location>
</feature>
<dbReference type="InterPro" id="IPR026881">
    <property type="entry name" value="WYL_dom"/>
</dbReference>
<dbReference type="EMBL" id="JBHUMB010000005">
    <property type="protein sequence ID" value="MFD2742369.1"/>
    <property type="molecule type" value="Genomic_DNA"/>
</dbReference>
<dbReference type="Proteomes" id="UP001597418">
    <property type="component" value="Unassembled WGS sequence"/>
</dbReference>
<dbReference type="PANTHER" id="PTHR34580">
    <property type="match status" value="1"/>
</dbReference>
<dbReference type="SUPFAM" id="SSF46785">
    <property type="entry name" value="Winged helix' DNA-binding domain"/>
    <property type="match status" value="1"/>
</dbReference>
<protein>
    <submittedName>
        <fullName evidence="4">Helix-turn-helix transcriptional regulator</fullName>
    </submittedName>
</protein>
<dbReference type="PIRSF" id="PIRSF016838">
    <property type="entry name" value="PafC"/>
    <property type="match status" value="1"/>
</dbReference>
<organism evidence="4 5">
    <name type="scientific">Sphingobacterium populi</name>
    <dbReference type="NCBI Taxonomy" id="1812824"/>
    <lineage>
        <taxon>Bacteria</taxon>
        <taxon>Pseudomonadati</taxon>
        <taxon>Bacteroidota</taxon>
        <taxon>Sphingobacteriia</taxon>
        <taxon>Sphingobacteriales</taxon>
        <taxon>Sphingobacteriaceae</taxon>
        <taxon>Sphingobacterium</taxon>
    </lineage>
</organism>
<gene>
    <name evidence="4" type="ORF">ACFSQ6_03085</name>
</gene>
<keyword evidence="1" id="KW-0805">Transcription regulation</keyword>
<dbReference type="Pfam" id="PF08279">
    <property type="entry name" value="HTH_11"/>
    <property type="match status" value="1"/>
</dbReference>
<evidence type="ECO:0000313" key="4">
    <source>
        <dbReference type="EMBL" id="MFD2742369.1"/>
    </source>
</evidence>
<dbReference type="PANTHER" id="PTHR34580:SF1">
    <property type="entry name" value="PROTEIN PAFC"/>
    <property type="match status" value="1"/>
</dbReference>
<comment type="caution">
    <text evidence="4">The sequence shown here is derived from an EMBL/GenBank/DDBJ whole genome shotgun (WGS) entry which is preliminary data.</text>
</comment>
<name>A0ABW5U8W3_9SPHI</name>
<dbReference type="PROSITE" id="PS52050">
    <property type="entry name" value="WYL"/>
    <property type="match status" value="1"/>
</dbReference>
<accession>A0ABW5U8W3</accession>